<sequence length="44" mass="4938">MKENHGKISLNELQEEAARRRIEPITALYGILNGTLEHARGSGY</sequence>
<gene>
    <name evidence="1" type="ORF">MM415B03199_0009</name>
</gene>
<evidence type="ECO:0000313" key="1">
    <source>
        <dbReference type="EMBL" id="QJA92059.1"/>
    </source>
</evidence>
<proteinExistence type="predicted"/>
<dbReference type="AlphaFoldDB" id="A0A6M3LCK6"/>
<reference evidence="1" key="1">
    <citation type="submission" date="2020-03" db="EMBL/GenBank/DDBJ databases">
        <title>The deep terrestrial virosphere.</title>
        <authorList>
            <person name="Holmfeldt K."/>
            <person name="Nilsson E."/>
            <person name="Simone D."/>
            <person name="Lopez-Fernandez M."/>
            <person name="Wu X."/>
            <person name="de Brujin I."/>
            <person name="Lundin D."/>
            <person name="Andersson A."/>
            <person name="Bertilsson S."/>
            <person name="Dopson M."/>
        </authorList>
    </citation>
    <scope>NUCLEOTIDE SEQUENCE</scope>
    <source>
        <strain evidence="1">MM415B03199</strain>
    </source>
</reference>
<accession>A0A6M3LCK6</accession>
<organism evidence="1">
    <name type="scientific">viral metagenome</name>
    <dbReference type="NCBI Taxonomy" id="1070528"/>
    <lineage>
        <taxon>unclassified sequences</taxon>
        <taxon>metagenomes</taxon>
        <taxon>organismal metagenomes</taxon>
    </lineage>
</organism>
<protein>
    <submittedName>
        <fullName evidence="1">Uncharacterized protein</fullName>
    </submittedName>
</protein>
<dbReference type="EMBL" id="MT143034">
    <property type="protein sequence ID" value="QJA92059.1"/>
    <property type="molecule type" value="Genomic_DNA"/>
</dbReference>
<name>A0A6M3LCK6_9ZZZZ</name>